<dbReference type="Pfam" id="PF00318">
    <property type="entry name" value="Ribosomal_S2"/>
    <property type="match status" value="1"/>
</dbReference>
<dbReference type="InterPro" id="IPR001865">
    <property type="entry name" value="Ribosomal_uS2"/>
</dbReference>
<dbReference type="Gene3D" id="3.40.50.10490">
    <property type="entry name" value="Glucose-6-phosphate isomerase like protein, domain 1"/>
    <property type="match status" value="1"/>
</dbReference>
<reference evidence="3" key="1">
    <citation type="journal article" date="2023" name="G3 (Bethesda)">
        <title>Whole genome assemblies of Zophobas morio and Tenebrio molitor.</title>
        <authorList>
            <person name="Kaur S."/>
            <person name="Stinson S.A."/>
            <person name="diCenzo G.C."/>
        </authorList>
    </citation>
    <scope>NUCLEOTIDE SEQUENCE</scope>
    <source>
        <strain evidence="3">QUZm001</strain>
    </source>
</reference>
<evidence type="ECO:0008006" key="5">
    <source>
        <dbReference type="Google" id="ProtNLM"/>
    </source>
</evidence>
<dbReference type="PANTHER" id="PTHR12534:SF0">
    <property type="entry name" value="SMALL RIBOSOMAL SUBUNIT PROTEIN US2M"/>
    <property type="match status" value="1"/>
</dbReference>
<dbReference type="InterPro" id="IPR023591">
    <property type="entry name" value="Ribosomal_uS2_flav_dom_sf"/>
</dbReference>
<comment type="similarity">
    <text evidence="1">Belongs to the universal ribosomal protein uS2 family.</text>
</comment>
<dbReference type="CDD" id="cd01425">
    <property type="entry name" value="RPS2"/>
    <property type="match status" value="1"/>
</dbReference>
<dbReference type="GO" id="GO:0022627">
    <property type="term" value="C:cytosolic small ribosomal subunit"/>
    <property type="evidence" value="ECO:0007669"/>
    <property type="project" value="TreeGrafter"/>
</dbReference>
<evidence type="ECO:0000256" key="2">
    <source>
        <dbReference type="SAM" id="MobiDB-lite"/>
    </source>
</evidence>
<gene>
    <name evidence="3" type="ORF">Zmor_003978</name>
</gene>
<dbReference type="GO" id="GO:0003735">
    <property type="term" value="F:structural constituent of ribosome"/>
    <property type="evidence" value="ECO:0007669"/>
    <property type="project" value="InterPro"/>
</dbReference>
<sequence length="118" mass="12986">MFVVDPKTDEIAVKEARKLRIPVIAICDTNVDPDMVDFVIPANDDIAEAVNLIVNNVIEAYADAAGIKMQPSNLKTVAPKREERAPRSYNNNYNSNYTPREAANNDAPKAEKPAAKSE</sequence>
<evidence type="ECO:0000256" key="1">
    <source>
        <dbReference type="ARBA" id="ARBA00006242"/>
    </source>
</evidence>
<accession>A0AA38M179</accession>
<protein>
    <recommendedName>
        <fullName evidence="5">30S ribosomal protein S2</fullName>
    </recommendedName>
</protein>
<evidence type="ECO:0000313" key="3">
    <source>
        <dbReference type="EMBL" id="KAJ3628679.1"/>
    </source>
</evidence>
<evidence type="ECO:0000313" key="4">
    <source>
        <dbReference type="Proteomes" id="UP001168821"/>
    </source>
</evidence>
<feature type="compositionally biased region" description="Low complexity" evidence="2">
    <location>
        <begin position="88"/>
        <end position="107"/>
    </location>
</feature>
<dbReference type="InterPro" id="IPR005706">
    <property type="entry name" value="Ribosomal_uS2_bac/mit/plastid"/>
</dbReference>
<dbReference type="Proteomes" id="UP001168821">
    <property type="component" value="Unassembled WGS sequence"/>
</dbReference>
<feature type="region of interest" description="Disordered" evidence="2">
    <location>
        <begin position="75"/>
        <end position="118"/>
    </location>
</feature>
<feature type="compositionally biased region" description="Basic and acidic residues" evidence="2">
    <location>
        <begin position="108"/>
        <end position="118"/>
    </location>
</feature>
<dbReference type="SUPFAM" id="SSF52313">
    <property type="entry name" value="Ribosomal protein S2"/>
    <property type="match status" value="1"/>
</dbReference>
<name>A0AA38M179_9CUCU</name>
<organism evidence="3 4">
    <name type="scientific">Zophobas morio</name>
    <dbReference type="NCBI Taxonomy" id="2755281"/>
    <lineage>
        <taxon>Eukaryota</taxon>
        <taxon>Metazoa</taxon>
        <taxon>Ecdysozoa</taxon>
        <taxon>Arthropoda</taxon>
        <taxon>Hexapoda</taxon>
        <taxon>Insecta</taxon>
        <taxon>Pterygota</taxon>
        <taxon>Neoptera</taxon>
        <taxon>Endopterygota</taxon>
        <taxon>Coleoptera</taxon>
        <taxon>Polyphaga</taxon>
        <taxon>Cucujiformia</taxon>
        <taxon>Tenebrionidae</taxon>
        <taxon>Zophobas</taxon>
    </lineage>
</organism>
<proteinExistence type="inferred from homology"/>
<keyword evidence="4" id="KW-1185">Reference proteome</keyword>
<comment type="caution">
    <text evidence="3">The sequence shown here is derived from an EMBL/GenBank/DDBJ whole genome shotgun (WGS) entry which is preliminary data.</text>
</comment>
<dbReference type="AlphaFoldDB" id="A0AA38M179"/>
<dbReference type="GO" id="GO:0006412">
    <property type="term" value="P:translation"/>
    <property type="evidence" value="ECO:0007669"/>
    <property type="project" value="InterPro"/>
</dbReference>
<dbReference type="EMBL" id="JALNTZ010001131">
    <property type="protein sequence ID" value="KAJ3628679.1"/>
    <property type="molecule type" value="Genomic_DNA"/>
</dbReference>
<dbReference type="PANTHER" id="PTHR12534">
    <property type="entry name" value="30S RIBOSOMAL PROTEIN S2 PROKARYOTIC AND ORGANELLAR"/>
    <property type="match status" value="1"/>
</dbReference>
<dbReference type="PRINTS" id="PR00395">
    <property type="entry name" value="RIBOSOMALS2"/>
</dbReference>